<evidence type="ECO:0000256" key="1">
    <source>
        <dbReference type="SAM" id="SignalP"/>
    </source>
</evidence>
<comment type="caution">
    <text evidence="2">The sequence shown here is derived from an EMBL/GenBank/DDBJ whole genome shotgun (WGS) entry which is preliminary data.</text>
</comment>
<dbReference type="EMBL" id="BDQV01008073">
    <property type="protein sequence ID" value="GAY32320.1"/>
    <property type="molecule type" value="Genomic_DNA"/>
</dbReference>
<sequence>YEGWWEGHHLLQGLEAHLLLLLLIVEERSDCAIPWPREFRTRQSPLGKGHQIFTFPYPYLLKLAEIISEQLQTSRDLRDGGRLPTSRDSSVAGVPSAAAAALDALFHRQSPYIIAMADLQPLKARWQSNLRKGNKGTAAVDFYLSQGAEAER</sequence>
<evidence type="ECO:0000313" key="3">
    <source>
        <dbReference type="Proteomes" id="UP000236630"/>
    </source>
</evidence>
<protein>
    <submittedName>
        <fullName evidence="2">Uncharacterized protein</fullName>
    </submittedName>
</protein>
<proteinExistence type="predicted"/>
<name>A0A2H5MWE9_CITUN</name>
<accession>A0A2H5MWE9</accession>
<keyword evidence="1" id="KW-0732">Signal</keyword>
<dbReference type="Proteomes" id="UP000236630">
    <property type="component" value="Unassembled WGS sequence"/>
</dbReference>
<organism evidence="2 3">
    <name type="scientific">Citrus unshiu</name>
    <name type="common">Satsuma mandarin</name>
    <name type="synonym">Citrus nobilis var. unshiu</name>
    <dbReference type="NCBI Taxonomy" id="55188"/>
    <lineage>
        <taxon>Eukaryota</taxon>
        <taxon>Viridiplantae</taxon>
        <taxon>Streptophyta</taxon>
        <taxon>Embryophyta</taxon>
        <taxon>Tracheophyta</taxon>
        <taxon>Spermatophyta</taxon>
        <taxon>Magnoliopsida</taxon>
        <taxon>eudicotyledons</taxon>
        <taxon>Gunneridae</taxon>
        <taxon>Pentapetalae</taxon>
        <taxon>rosids</taxon>
        <taxon>malvids</taxon>
        <taxon>Sapindales</taxon>
        <taxon>Rutaceae</taxon>
        <taxon>Aurantioideae</taxon>
        <taxon>Citrus</taxon>
    </lineage>
</organism>
<reference evidence="2 3" key="1">
    <citation type="journal article" date="2017" name="Front. Genet.">
        <title>Draft sequencing of the heterozygous diploid genome of Satsuma (Citrus unshiu Marc.) using a hybrid assembly approach.</title>
        <authorList>
            <person name="Shimizu T."/>
            <person name="Tanizawa Y."/>
            <person name="Mochizuki T."/>
            <person name="Nagasaki H."/>
            <person name="Yoshioka T."/>
            <person name="Toyoda A."/>
            <person name="Fujiyama A."/>
            <person name="Kaminuma E."/>
            <person name="Nakamura Y."/>
        </authorList>
    </citation>
    <scope>NUCLEOTIDE SEQUENCE [LARGE SCALE GENOMIC DNA]</scope>
    <source>
        <strain evidence="3">cv. Miyagawa wase</strain>
    </source>
</reference>
<feature type="non-terminal residue" evidence="2">
    <location>
        <position position="152"/>
    </location>
</feature>
<feature type="non-terminal residue" evidence="2">
    <location>
        <position position="1"/>
    </location>
</feature>
<feature type="signal peptide" evidence="1">
    <location>
        <begin position="1"/>
        <end position="31"/>
    </location>
</feature>
<evidence type="ECO:0000313" key="2">
    <source>
        <dbReference type="EMBL" id="GAY32320.1"/>
    </source>
</evidence>
<dbReference type="AlphaFoldDB" id="A0A2H5MWE9"/>
<keyword evidence="3" id="KW-1185">Reference proteome</keyword>
<gene>
    <name evidence="2" type="ORF">CUMW_287440</name>
</gene>
<feature type="chain" id="PRO_5014159303" evidence="1">
    <location>
        <begin position="32"/>
        <end position="152"/>
    </location>
</feature>